<organism evidence="2 3">
    <name type="scientific">Actinoplanes nipponensis</name>
    <dbReference type="NCBI Taxonomy" id="135950"/>
    <lineage>
        <taxon>Bacteria</taxon>
        <taxon>Bacillati</taxon>
        <taxon>Actinomycetota</taxon>
        <taxon>Actinomycetes</taxon>
        <taxon>Micromonosporales</taxon>
        <taxon>Micromonosporaceae</taxon>
        <taxon>Actinoplanes</taxon>
    </lineage>
</organism>
<dbReference type="InterPro" id="IPR029068">
    <property type="entry name" value="Glyas_Bleomycin-R_OHBP_Dase"/>
</dbReference>
<keyword evidence="3" id="KW-1185">Reference proteome</keyword>
<protein>
    <submittedName>
        <fullName evidence="2">Uncharacterized protein</fullName>
    </submittedName>
</protein>
<evidence type="ECO:0000256" key="1">
    <source>
        <dbReference type="SAM" id="MobiDB-lite"/>
    </source>
</evidence>
<dbReference type="SUPFAM" id="SSF54593">
    <property type="entry name" value="Glyoxalase/Bleomycin resistance protein/Dihydroxybiphenyl dioxygenase"/>
    <property type="match status" value="1"/>
</dbReference>
<evidence type="ECO:0000313" key="2">
    <source>
        <dbReference type="EMBL" id="GIE48674.1"/>
    </source>
</evidence>
<gene>
    <name evidence="2" type="ORF">Ani05nite_22080</name>
</gene>
<accession>A0A919JCW0</accession>
<name>A0A919JCW0_9ACTN</name>
<proteinExistence type="predicted"/>
<dbReference type="EMBL" id="BOMQ01000026">
    <property type="protein sequence ID" value="GIE48674.1"/>
    <property type="molecule type" value="Genomic_DNA"/>
</dbReference>
<dbReference type="Proteomes" id="UP000647172">
    <property type="component" value="Unassembled WGS sequence"/>
</dbReference>
<comment type="caution">
    <text evidence="2">The sequence shown here is derived from an EMBL/GenBank/DDBJ whole genome shotgun (WGS) entry which is preliminary data.</text>
</comment>
<feature type="region of interest" description="Disordered" evidence="1">
    <location>
        <begin position="1"/>
        <end position="26"/>
    </location>
</feature>
<sequence>MDRRPLRLLLSGPASATPHDATTAGRNRIHLVVDDLDTEIDRLRAAGLAFRSELVPGPAAARSRSPTPPAISSNCSNPPATPPLPTTETPSHFAATPACHTRSMVFLAAPGSVRLLRYSSSPAAGSRSGR</sequence>
<dbReference type="Gene3D" id="3.10.180.10">
    <property type="entry name" value="2,3-Dihydroxybiphenyl 1,2-Dioxygenase, domain 1"/>
    <property type="match status" value="1"/>
</dbReference>
<dbReference type="AlphaFoldDB" id="A0A919JCW0"/>
<evidence type="ECO:0000313" key="3">
    <source>
        <dbReference type="Proteomes" id="UP000647172"/>
    </source>
</evidence>
<feature type="compositionally biased region" description="Low complexity" evidence="1">
    <location>
        <begin position="58"/>
        <end position="73"/>
    </location>
</feature>
<feature type="region of interest" description="Disordered" evidence="1">
    <location>
        <begin position="54"/>
        <end position="95"/>
    </location>
</feature>
<reference evidence="2" key="1">
    <citation type="submission" date="2021-01" db="EMBL/GenBank/DDBJ databases">
        <title>Whole genome shotgun sequence of Actinoplanes nipponensis NBRC 14063.</title>
        <authorList>
            <person name="Komaki H."/>
            <person name="Tamura T."/>
        </authorList>
    </citation>
    <scope>NUCLEOTIDE SEQUENCE</scope>
    <source>
        <strain evidence="2">NBRC 14063</strain>
    </source>
</reference>